<dbReference type="RefSeq" id="WP_311700957.1">
    <property type="nucleotide sequence ID" value="NZ_JAVREY010000113.1"/>
</dbReference>
<gene>
    <name evidence="1" type="ORF">RM764_42420</name>
</gene>
<proteinExistence type="predicted"/>
<keyword evidence="2" id="KW-1185">Reference proteome</keyword>
<protein>
    <submittedName>
        <fullName evidence="1">Uncharacterized protein</fullName>
    </submittedName>
</protein>
<organism evidence="1 2">
    <name type="scientific">Streptomyces gibsoniae</name>
    <dbReference type="NCBI Taxonomy" id="3075529"/>
    <lineage>
        <taxon>Bacteria</taxon>
        <taxon>Bacillati</taxon>
        <taxon>Actinomycetota</taxon>
        <taxon>Actinomycetes</taxon>
        <taxon>Kitasatosporales</taxon>
        <taxon>Streptomycetaceae</taxon>
        <taxon>Streptomyces</taxon>
    </lineage>
</organism>
<evidence type="ECO:0000313" key="1">
    <source>
        <dbReference type="EMBL" id="MDT0469529.1"/>
    </source>
</evidence>
<dbReference type="Proteomes" id="UP001183809">
    <property type="component" value="Unassembled WGS sequence"/>
</dbReference>
<dbReference type="EMBL" id="JAVREY010000113">
    <property type="protein sequence ID" value="MDT0469529.1"/>
    <property type="molecule type" value="Genomic_DNA"/>
</dbReference>
<accession>A0ABU2U8I2</accession>
<name>A0ABU2U8I2_9ACTN</name>
<reference evidence="2" key="1">
    <citation type="submission" date="2023-07" db="EMBL/GenBank/DDBJ databases">
        <title>30 novel species of actinomycetes from the DSMZ collection.</title>
        <authorList>
            <person name="Nouioui I."/>
        </authorList>
    </citation>
    <scope>NUCLEOTIDE SEQUENCE [LARGE SCALE GENOMIC DNA]</scope>
    <source>
        <strain evidence="2">DSM 41699</strain>
    </source>
</reference>
<comment type="caution">
    <text evidence="1">The sequence shown here is derived from an EMBL/GenBank/DDBJ whole genome shotgun (WGS) entry which is preliminary data.</text>
</comment>
<sequence>MDEVPRRIDPATERVSTAIMLGCTRTGLPVRSLPGTDLRYGRGAQLLCPHCRAIEQSTQFVR</sequence>
<evidence type="ECO:0000313" key="2">
    <source>
        <dbReference type="Proteomes" id="UP001183809"/>
    </source>
</evidence>